<gene>
    <name evidence="1" type="ORF">SMRZ_LOCUS2703</name>
</gene>
<dbReference type="EMBL" id="UZAI01000707">
    <property type="protein sequence ID" value="VDO55759.1"/>
    <property type="molecule type" value="Genomic_DNA"/>
</dbReference>
<proteinExistence type="predicted"/>
<protein>
    <submittedName>
        <fullName evidence="1">Uncharacterized protein</fullName>
    </submittedName>
</protein>
<accession>A0A183LFX8</accession>
<dbReference type="Proteomes" id="UP000277204">
    <property type="component" value="Unassembled WGS sequence"/>
</dbReference>
<evidence type="ECO:0000313" key="2">
    <source>
        <dbReference type="Proteomes" id="UP000277204"/>
    </source>
</evidence>
<dbReference type="AlphaFoldDB" id="A0A183LFX8"/>
<name>A0A183LFX8_9TREM</name>
<organism evidence="1 2">
    <name type="scientific">Schistosoma margrebowiei</name>
    <dbReference type="NCBI Taxonomy" id="48269"/>
    <lineage>
        <taxon>Eukaryota</taxon>
        <taxon>Metazoa</taxon>
        <taxon>Spiralia</taxon>
        <taxon>Lophotrochozoa</taxon>
        <taxon>Platyhelminthes</taxon>
        <taxon>Trematoda</taxon>
        <taxon>Digenea</taxon>
        <taxon>Strigeidida</taxon>
        <taxon>Schistosomatoidea</taxon>
        <taxon>Schistosomatidae</taxon>
        <taxon>Schistosoma</taxon>
    </lineage>
</organism>
<sequence length="67" mass="7537">MVADDQQLVHTSFVPSSSLSPRALLVWNQGLTTLLGEFSVFIILVKALDIRFPSQFPKHNTRGARRQ</sequence>
<keyword evidence="2" id="KW-1185">Reference proteome</keyword>
<reference evidence="1 2" key="1">
    <citation type="submission" date="2018-11" db="EMBL/GenBank/DDBJ databases">
        <authorList>
            <consortium name="Pathogen Informatics"/>
        </authorList>
    </citation>
    <scope>NUCLEOTIDE SEQUENCE [LARGE SCALE GENOMIC DNA]</scope>
    <source>
        <strain evidence="1 2">Zambia</strain>
    </source>
</reference>
<evidence type="ECO:0000313" key="1">
    <source>
        <dbReference type="EMBL" id="VDO55759.1"/>
    </source>
</evidence>